<comment type="caution">
    <text evidence="8">The sequence shown here is derived from an EMBL/GenBank/DDBJ whole genome shotgun (WGS) entry which is preliminary data.</text>
</comment>
<evidence type="ECO:0000256" key="2">
    <source>
        <dbReference type="ARBA" id="ARBA00022679"/>
    </source>
</evidence>
<dbReference type="PANTHER" id="PTHR36113:SF6">
    <property type="entry name" value="FOSFOMYCIN RESISTANCE PROTEIN FOSX"/>
    <property type="match status" value="1"/>
</dbReference>
<dbReference type="InterPro" id="IPR029068">
    <property type="entry name" value="Glyas_Bleomycin-R_OHBP_Dase"/>
</dbReference>
<name>A0ABT4X1R3_9BACI</name>
<dbReference type="InterPro" id="IPR004360">
    <property type="entry name" value="Glyas_Fos-R_dOase_dom"/>
</dbReference>
<keyword evidence="4 6" id="KW-0460">Magnesium</keyword>
<evidence type="ECO:0000256" key="4">
    <source>
        <dbReference type="ARBA" id="ARBA00022842"/>
    </source>
</evidence>
<evidence type="ECO:0000256" key="3">
    <source>
        <dbReference type="ARBA" id="ARBA00022723"/>
    </source>
</evidence>
<feature type="binding site" evidence="6">
    <location>
        <position position="70"/>
    </location>
    <ligand>
        <name>Mg(2+)</name>
        <dbReference type="ChEBI" id="CHEBI:18420"/>
    </ligand>
</feature>
<keyword evidence="1 6" id="KW-0963">Cytoplasm</keyword>
<keyword evidence="5 6" id="KW-0046">Antibiotic resistance</keyword>
<keyword evidence="9" id="KW-1185">Reference proteome</keyword>
<comment type="cofactor">
    <cofactor evidence="6">
        <name>Mg(2+)</name>
        <dbReference type="ChEBI" id="CHEBI:18420"/>
    </cofactor>
</comment>
<dbReference type="InterPro" id="IPR022858">
    <property type="entry name" value="Metallothiol_Trafse_FosB"/>
</dbReference>
<evidence type="ECO:0000259" key="7">
    <source>
        <dbReference type="PROSITE" id="PS51819"/>
    </source>
</evidence>
<dbReference type="Pfam" id="PF00903">
    <property type="entry name" value="Glyoxalase"/>
    <property type="match status" value="1"/>
</dbReference>
<sequence length="157" mass="18356">MESSKIKGMNHLLFSVFDLETSVRFYEKVFAAKWLVKGKKSAYFDLNGIWLALNEEKNLQRTQIHDSYTHIAFSITQIDLPDWEAKLKALGVKVLKGRKRHKDDKDSIYFSDPDGHKFELHTGSVSDRLAYYQKEKPHLSFHQAHIEECLRKRGETD</sequence>
<dbReference type="InterPro" id="IPR037523">
    <property type="entry name" value="VOC_core"/>
</dbReference>
<keyword evidence="3 6" id="KW-0479">Metal-binding</keyword>
<dbReference type="PROSITE" id="PS51819">
    <property type="entry name" value="VOC"/>
    <property type="match status" value="1"/>
</dbReference>
<evidence type="ECO:0000256" key="5">
    <source>
        <dbReference type="ARBA" id="ARBA00023251"/>
    </source>
</evidence>
<proteinExistence type="inferred from homology"/>
<feature type="domain" description="VOC" evidence="7">
    <location>
        <begin position="8"/>
        <end position="123"/>
    </location>
</feature>
<feature type="binding site" evidence="6">
    <location>
        <position position="11"/>
    </location>
    <ligand>
        <name>Mg(2+)</name>
        <dbReference type="ChEBI" id="CHEBI:18420"/>
    </ligand>
</feature>
<dbReference type="EMBL" id="JAQKAB010000003">
    <property type="protein sequence ID" value="MDA7026216.1"/>
    <property type="molecule type" value="Genomic_DNA"/>
</dbReference>
<evidence type="ECO:0000313" key="8">
    <source>
        <dbReference type="EMBL" id="MDA7026216.1"/>
    </source>
</evidence>
<dbReference type="GO" id="GO:0016740">
    <property type="term" value="F:transferase activity"/>
    <property type="evidence" value="ECO:0007669"/>
    <property type="project" value="UniProtKB-KW"/>
</dbReference>
<dbReference type="PANTHER" id="PTHR36113">
    <property type="entry name" value="LYASE, PUTATIVE-RELATED-RELATED"/>
    <property type="match status" value="1"/>
</dbReference>
<reference evidence="8 9" key="1">
    <citation type="submission" date="2023-01" db="EMBL/GenBank/DDBJ databases">
        <title>Bacillus changyiensis sp. nov., isolated from a coastal deposit.</title>
        <authorList>
            <person name="Xiao G."/>
            <person name="Lai Q."/>
            <person name="Hu Z."/>
            <person name="Shao Z."/>
        </authorList>
    </citation>
    <scope>NUCLEOTIDE SEQUENCE [LARGE SCALE GENOMIC DNA]</scope>
    <source>
        <strain evidence="8 9">CLL-7-23</strain>
    </source>
</reference>
<accession>A0ABT4X1R3</accession>
<dbReference type="NCBIfam" id="NF003152">
    <property type="entry name" value="PRK04101.1"/>
    <property type="match status" value="1"/>
</dbReference>
<evidence type="ECO:0000256" key="1">
    <source>
        <dbReference type="ARBA" id="ARBA00022490"/>
    </source>
</evidence>
<dbReference type="HAMAP" id="MF_01512">
    <property type="entry name" value="FosB"/>
    <property type="match status" value="1"/>
</dbReference>
<dbReference type="EC" id="2.5.1.-" evidence="6"/>
<dbReference type="Gene3D" id="3.10.180.10">
    <property type="entry name" value="2,3-Dihydroxybiphenyl 1,2-Dioxygenase, domain 1"/>
    <property type="match status" value="1"/>
</dbReference>
<dbReference type="RefSeq" id="WP_271340052.1">
    <property type="nucleotide sequence ID" value="NZ_JAQKAB010000003.1"/>
</dbReference>
<comment type="subunit">
    <text evidence="6">Homodimer.</text>
</comment>
<comment type="similarity">
    <text evidence="6">Belongs to the fosfomycin resistance protein family. FosB subfamily.</text>
</comment>
<comment type="function">
    <text evidence="6">Metallothiol transferase which confers resistance to fosfomycin by catalyzing the addition of a thiol cofactor to fosfomycin. L-cysteine is probably the physiological thiol donor.</text>
</comment>
<comment type="subcellular location">
    <subcellularLocation>
        <location evidence="6">Cytoplasm</location>
    </subcellularLocation>
</comment>
<gene>
    <name evidence="6 8" type="primary">fosB</name>
    <name evidence="8" type="ORF">PJ311_06260</name>
</gene>
<dbReference type="SUPFAM" id="SSF54593">
    <property type="entry name" value="Glyoxalase/Bleomycin resistance protein/Dihydroxybiphenyl dioxygenase"/>
    <property type="match status" value="1"/>
</dbReference>
<organism evidence="8 9">
    <name type="scientific">Bacillus changyiensis</name>
    <dbReference type="NCBI Taxonomy" id="3004103"/>
    <lineage>
        <taxon>Bacteria</taxon>
        <taxon>Bacillati</taxon>
        <taxon>Bacillota</taxon>
        <taxon>Bacilli</taxon>
        <taxon>Bacillales</taxon>
        <taxon>Bacillaceae</taxon>
        <taxon>Bacillus</taxon>
    </lineage>
</organism>
<dbReference type="Proteomes" id="UP001211894">
    <property type="component" value="Unassembled WGS sequence"/>
</dbReference>
<protein>
    <recommendedName>
        <fullName evidence="6">Metallothiol transferase FosB</fullName>
        <ecNumber evidence="6">2.5.1.-</ecNumber>
    </recommendedName>
    <alternativeName>
        <fullName evidence="6">Fosfomycin resistance protein</fullName>
    </alternativeName>
</protein>
<evidence type="ECO:0000256" key="6">
    <source>
        <dbReference type="HAMAP-Rule" id="MF_01512"/>
    </source>
</evidence>
<feature type="binding site" evidence="6">
    <location>
        <position position="119"/>
    </location>
    <ligand>
        <name>Mg(2+)</name>
        <dbReference type="ChEBI" id="CHEBI:18420"/>
    </ligand>
</feature>
<dbReference type="InterPro" id="IPR051332">
    <property type="entry name" value="Fosfomycin_Res_Enzymes"/>
</dbReference>
<keyword evidence="2 6" id="KW-0808">Transferase</keyword>
<evidence type="ECO:0000313" key="9">
    <source>
        <dbReference type="Proteomes" id="UP001211894"/>
    </source>
</evidence>